<dbReference type="InterPro" id="IPR029526">
    <property type="entry name" value="PGBD"/>
</dbReference>
<evidence type="ECO:0000313" key="3">
    <source>
        <dbReference type="Proteomes" id="UP000054721"/>
    </source>
</evidence>
<protein>
    <recommendedName>
        <fullName evidence="1">PiggyBac transposable element-derived protein domain-containing protein</fullName>
    </recommendedName>
</protein>
<dbReference type="EMBL" id="JYDW01000017">
    <property type="protein sequence ID" value="KRZ61560.1"/>
    <property type="molecule type" value="Genomic_DNA"/>
</dbReference>
<dbReference type="Proteomes" id="UP000054721">
    <property type="component" value="Unassembled WGS sequence"/>
</dbReference>
<dbReference type="Pfam" id="PF13843">
    <property type="entry name" value="DDE_Tnp_1_7"/>
    <property type="match status" value="1"/>
</dbReference>
<reference evidence="2 3" key="1">
    <citation type="submission" date="2015-05" db="EMBL/GenBank/DDBJ databases">
        <title>Evolution of Trichinella species and genotypes.</title>
        <authorList>
            <person name="Korhonen P.K."/>
            <person name="Edoardo P."/>
            <person name="Giuseppe L.R."/>
            <person name="Gasser R.B."/>
        </authorList>
    </citation>
    <scope>NUCLEOTIDE SEQUENCE [LARGE SCALE GENOMIC DNA]</scope>
    <source>
        <strain evidence="2">ISS10</strain>
    </source>
</reference>
<gene>
    <name evidence="2" type="ORF">T02_7711</name>
</gene>
<organism evidence="2 3">
    <name type="scientific">Trichinella nativa</name>
    <dbReference type="NCBI Taxonomy" id="6335"/>
    <lineage>
        <taxon>Eukaryota</taxon>
        <taxon>Metazoa</taxon>
        <taxon>Ecdysozoa</taxon>
        <taxon>Nematoda</taxon>
        <taxon>Enoplea</taxon>
        <taxon>Dorylaimia</taxon>
        <taxon>Trichinellida</taxon>
        <taxon>Trichinellidae</taxon>
        <taxon>Trichinella</taxon>
    </lineage>
</organism>
<dbReference type="OrthoDB" id="8123139at2759"/>
<dbReference type="PANTHER" id="PTHR46599:SF3">
    <property type="entry name" value="PIGGYBAC TRANSPOSABLE ELEMENT-DERIVED PROTEIN 4"/>
    <property type="match status" value="1"/>
</dbReference>
<dbReference type="PANTHER" id="PTHR46599">
    <property type="entry name" value="PIGGYBAC TRANSPOSABLE ELEMENT-DERIVED PROTEIN 4"/>
    <property type="match status" value="1"/>
</dbReference>
<name>A0A0V1LPX1_9BILA</name>
<accession>A0A0V1LPX1</accession>
<proteinExistence type="predicted"/>
<keyword evidence="3" id="KW-1185">Reference proteome</keyword>
<evidence type="ECO:0000313" key="2">
    <source>
        <dbReference type="EMBL" id="KRZ61560.1"/>
    </source>
</evidence>
<feature type="domain" description="PiggyBac transposable element-derived protein" evidence="1">
    <location>
        <begin position="86"/>
        <end position="247"/>
    </location>
</feature>
<evidence type="ECO:0000259" key="1">
    <source>
        <dbReference type="Pfam" id="PF13843"/>
    </source>
</evidence>
<comment type="caution">
    <text evidence="2">The sequence shown here is derived from an EMBL/GenBank/DDBJ whole genome shotgun (WGS) entry which is preliminary data.</text>
</comment>
<dbReference type="STRING" id="6335.A0A0V1LPX1"/>
<dbReference type="AlphaFoldDB" id="A0A0V1LPX1"/>
<sequence>MELNHSADCYIDKSGSKDRFPSSTNQQVEQKLRFDGWLLFKKGGSKAKNSPQNRKYYEATSAALYNSKIVLKVTVPAKHNVTFSYLFRKYGVKINWICDAENGYALKGLLYAGRSSEERQIDLASTKVGQLVQPFVNSNRNVFMDRYFTSYSTVQHLFEHGHTATGTVFAHRRDVLACLRKAARRDPYSTLAVYEHSKKITMISYVPRKNSNVLLLTSCHAKLKVDNQQGFKRPNIINHYNLGKGAWMQKYNIFAIKKTNKYIMRCCTSSLRCASATHSY</sequence>